<protein>
    <submittedName>
        <fullName evidence="1">Uncharacterized protein</fullName>
    </submittedName>
</protein>
<evidence type="ECO:0000313" key="2">
    <source>
        <dbReference type="Proteomes" id="UP000790377"/>
    </source>
</evidence>
<name>A0ACB8ADP8_9AGAM</name>
<evidence type="ECO:0000313" key="1">
    <source>
        <dbReference type="EMBL" id="KAH7911242.1"/>
    </source>
</evidence>
<sequence>MSVPCCRAMLSAHYELSRVISVTLVLTWTALIFTFAMQAILLLRVYALYNRSKKILAILLACFFCQAIASIVLEAMQYNSSFIGKYIISVGGPSLGSFGEETDANPAFFPTTPKIYLLILLAFSVILFAFAIVAFVKHALQNKASHGSWAINPLIKLLITDHTLYFLCYTIVQAVMLAKFIVGMPLVALWMLTIQNVLQPLLVIFGPRMVLTLRVKDRDAKRITFERFDMPRLDVQETTRLYRDRKSTSSEVWDEETE</sequence>
<dbReference type="EMBL" id="MU267685">
    <property type="protein sequence ID" value="KAH7911242.1"/>
    <property type="molecule type" value="Genomic_DNA"/>
</dbReference>
<comment type="caution">
    <text evidence="1">The sequence shown here is derived from an EMBL/GenBank/DDBJ whole genome shotgun (WGS) entry which is preliminary data.</text>
</comment>
<dbReference type="Proteomes" id="UP000790377">
    <property type="component" value="Unassembled WGS sequence"/>
</dbReference>
<proteinExistence type="predicted"/>
<reference evidence="1" key="1">
    <citation type="journal article" date="2021" name="New Phytol.">
        <title>Evolutionary innovations through gain and loss of genes in the ectomycorrhizal Boletales.</title>
        <authorList>
            <person name="Wu G."/>
            <person name="Miyauchi S."/>
            <person name="Morin E."/>
            <person name="Kuo A."/>
            <person name="Drula E."/>
            <person name="Varga T."/>
            <person name="Kohler A."/>
            <person name="Feng B."/>
            <person name="Cao Y."/>
            <person name="Lipzen A."/>
            <person name="Daum C."/>
            <person name="Hundley H."/>
            <person name="Pangilinan J."/>
            <person name="Johnson J."/>
            <person name="Barry K."/>
            <person name="LaButti K."/>
            <person name="Ng V."/>
            <person name="Ahrendt S."/>
            <person name="Min B."/>
            <person name="Choi I.G."/>
            <person name="Park H."/>
            <person name="Plett J.M."/>
            <person name="Magnuson J."/>
            <person name="Spatafora J.W."/>
            <person name="Nagy L.G."/>
            <person name="Henrissat B."/>
            <person name="Grigoriev I.V."/>
            <person name="Yang Z.L."/>
            <person name="Xu J."/>
            <person name="Martin F.M."/>
        </authorList>
    </citation>
    <scope>NUCLEOTIDE SEQUENCE</scope>
    <source>
        <strain evidence="1">ATCC 28755</strain>
    </source>
</reference>
<gene>
    <name evidence="1" type="ORF">BJ138DRAFT_949464</name>
</gene>
<accession>A0ACB8ADP8</accession>
<organism evidence="1 2">
    <name type="scientific">Hygrophoropsis aurantiaca</name>
    <dbReference type="NCBI Taxonomy" id="72124"/>
    <lineage>
        <taxon>Eukaryota</taxon>
        <taxon>Fungi</taxon>
        <taxon>Dikarya</taxon>
        <taxon>Basidiomycota</taxon>
        <taxon>Agaricomycotina</taxon>
        <taxon>Agaricomycetes</taxon>
        <taxon>Agaricomycetidae</taxon>
        <taxon>Boletales</taxon>
        <taxon>Coniophorineae</taxon>
        <taxon>Hygrophoropsidaceae</taxon>
        <taxon>Hygrophoropsis</taxon>
    </lineage>
</organism>
<keyword evidence="2" id="KW-1185">Reference proteome</keyword>